<comment type="caution">
    <text evidence="5">The sequence shown here is derived from an EMBL/GenBank/DDBJ whole genome shotgun (WGS) entry which is preliminary data.</text>
</comment>
<proteinExistence type="predicted"/>
<feature type="compositionally biased region" description="Basic residues" evidence="4">
    <location>
        <begin position="52"/>
        <end position="62"/>
    </location>
</feature>
<dbReference type="PANTHER" id="PTHR38791">
    <property type="entry name" value="ZN(II)2CYS6 TRANSCRIPTION FACTOR (EUROFUNG)-RELATED-RELATED"/>
    <property type="match status" value="1"/>
</dbReference>
<evidence type="ECO:0008006" key="7">
    <source>
        <dbReference type="Google" id="ProtNLM"/>
    </source>
</evidence>
<dbReference type="OrthoDB" id="2096480at2759"/>
<evidence type="ECO:0000256" key="1">
    <source>
        <dbReference type="ARBA" id="ARBA00023015"/>
    </source>
</evidence>
<reference evidence="5" key="1">
    <citation type="submission" date="2021-07" db="EMBL/GenBank/DDBJ databases">
        <authorList>
            <person name="Branca A.L. A."/>
        </authorList>
    </citation>
    <scope>NUCLEOTIDE SEQUENCE</scope>
</reference>
<dbReference type="InterPro" id="IPR001138">
    <property type="entry name" value="Zn2Cys6_DnaBD"/>
</dbReference>
<keyword evidence="1" id="KW-0805">Transcription regulation</keyword>
<evidence type="ECO:0000256" key="3">
    <source>
        <dbReference type="ARBA" id="ARBA00023242"/>
    </source>
</evidence>
<organism evidence="5 6">
    <name type="scientific">Penicillium salamii</name>
    <dbReference type="NCBI Taxonomy" id="1612424"/>
    <lineage>
        <taxon>Eukaryota</taxon>
        <taxon>Fungi</taxon>
        <taxon>Dikarya</taxon>
        <taxon>Ascomycota</taxon>
        <taxon>Pezizomycotina</taxon>
        <taxon>Eurotiomycetes</taxon>
        <taxon>Eurotiomycetidae</taxon>
        <taxon>Eurotiales</taxon>
        <taxon>Aspergillaceae</taxon>
        <taxon>Penicillium</taxon>
    </lineage>
</organism>
<evidence type="ECO:0000256" key="4">
    <source>
        <dbReference type="SAM" id="MobiDB-lite"/>
    </source>
</evidence>
<name>A0A9W4N4P8_9EURO</name>
<sequence length="478" mass="52426">MVYCGKPSLACDRCRFRSPSCTQCIRAKVECPGYRDPLDWSFRDQSDDVIRKSQRSARKKRTAPSLPASTSSSSPSDGTYSQNSPALPSLQNSLVYSVQEQGKAHLFTHYMSGGPCGGHMSYLLPLTKHSPHSVVNTALTAVGLAALSNIRMSPRMMLKARQEYTTALSQTNHAFKTPDLSKRDDILAAVVLLGMFETLSSIYQEKYSSPIMTQLTEDAKQHRNPDDRIIDEVSIIVVRLNDLCAALKDGTITQPSEIIRCTLNLDADLVSLLLTAPPAWSYTIVKVPLVDGEPITNLLWGDSYHVYRNLAVSSMWNNARSARILMHEMILEAVKLLEESSPANSALHHSQVLANQSRDAARRLVDDICASIPFNMGMGVDNNHDWNVSGQESTVIPPSFEISGAGGVALMWPLLIAANCGLASLELRQWITGCLEKIGHSMGIHQALAMAQLLRNGMHTRAWITPDGSPVESPTTVL</sequence>
<feature type="compositionally biased region" description="Low complexity" evidence="4">
    <location>
        <begin position="63"/>
        <end position="76"/>
    </location>
</feature>
<feature type="region of interest" description="Disordered" evidence="4">
    <location>
        <begin position="49"/>
        <end position="84"/>
    </location>
</feature>
<dbReference type="GO" id="GO:0008270">
    <property type="term" value="F:zinc ion binding"/>
    <property type="evidence" value="ECO:0007669"/>
    <property type="project" value="InterPro"/>
</dbReference>
<dbReference type="Proteomes" id="UP001152592">
    <property type="component" value="Unassembled WGS sequence"/>
</dbReference>
<accession>A0A9W4N4P8</accession>
<gene>
    <name evidence="5" type="ORF">PSALAMII_LOCUS786</name>
</gene>
<keyword evidence="2" id="KW-0804">Transcription</keyword>
<dbReference type="AlphaFoldDB" id="A0A9W4N4P8"/>
<evidence type="ECO:0000256" key="2">
    <source>
        <dbReference type="ARBA" id="ARBA00023163"/>
    </source>
</evidence>
<evidence type="ECO:0000313" key="5">
    <source>
        <dbReference type="EMBL" id="CAG8253929.1"/>
    </source>
</evidence>
<dbReference type="CDD" id="cd00067">
    <property type="entry name" value="GAL4"/>
    <property type="match status" value="1"/>
</dbReference>
<dbReference type="EMBL" id="CAJVPD010000033">
    <property type="protein sequence ID" value="CAG8253929.1"/>
    <property type="molecule type" value="Genomic_DNA"/>
</dbReference>
<dbReference type="InterPro" id="IPR053175">
    <property type="entry name" value="DHMBA_Reg_Transcription_Factor"/>
</dbReference>
<evidence type="ECO:0000313" key="6">
    <source>
        <dbReference type="Proteomes" id="UP001152592"/>
    </source>
</evidence>
<protein>
    <recommendedName>
        <fullName evidence="7">Zn(2)-C6 fungal-type domain-containing protein</fullName>
    </recommendedName>
</protein>
<dbReference type="GO" id="GO:0000981">
    <property type="term" value="F:DNA-binding transcription factor activity, RNA polymerase II-specific"/>
    <property type="evidence" value="ECO:0007669"/>
    <property type="project" value="InterPro"/>
</dbReference>
<keyword evidence="3" id="KW-0539">Nucleus</keyword>